<sequence length="703" mass="80389">MLVYGVLLFSVLECAYLSKNMVLVLIQIPRRPKLWRFVCLTSSVVGLLCYALSSSFSHLFGKWIWWKILLYIAFSFIICLAVLYAKVWQASTTLRLKAHLAFLVLIITSIYSFFLDKEVKGKPDAYSLVSLASFAVMSLCLTRQSHCGFEVDLLYFFSGCLIVQLMKINLWFVTVGGSFSYSLIILRSSLDSVTRNGYLEAHDQVDLESGLHSQPHGRIENEDLGFLVTEVNLHSSQEGNNLIMAQFIGCIVALKKETGNLIDTVSKHVEEYLKANVDLTSERLLLHPDDNLVVDFLVPLKIIDELHDAVKLMVVGGFEDELSHVYSSCRREFLEQFLSTFKLQELNTEGNVERWIKASNIALKILFPNEKRLCSLVFRGFVSAEDVSFEEACRDSKIQLMSLANTLTGSNSLNFVSSFAPKMRGALHILVPQLECLVPGEQNASLTLRKDLHTIWMRLYILMQLNILTYRDEVVQVTVLDGGVHPITEKVMNYLWDFFLGKNSLIWGKLNGEGKPSISEYMRGVMEVLQGSLEAKSKNYTDPTLSCIFMVNNLKYIEQMVRKYGLRATLGGDWFQNITAKGQDNLKLYQRCSWNKMLDLLKLDNESMASMKDKLNLFNQQFKEICNIQSTWFVFEEQLRKRIIVSIEDILLPAYGNFIGKFQDFLGKQSYDYIEYGIFDIQDQLNNLFLVSERMNPMPEGEE</sequence>
<proteinExistence type="inferred from homology"/>
<dbReference type="Gene3D" id="1.20.1280.170">
    <property type="entry name" value="Exocyst complex component Exo70"/>
    <property type="match status" value="1"/>
</dbReference>
<keyword evidence="3" id="KW-0653">Protein transport</keyword>
<feature type="transmembrane region" description="Helical" evidence="4">
    <location>
        <begin position="63"/>
        <end position="84"/>
    </location>
</feature>
<comment type="similarity">
    <text evidence="1 3">Belongs to the EXO70 family.</text>
</comment>
<dbReference type="GO" id="GO:0005546">
    <property type="term" value="F:phosphatidylinositol-4,5-bisphosphate binding"/>
    <property type="evidence" value="ECO:0007669"/>
    <property type="project" value="InterPro"/>
</dbReference>
<evidence type="ECO:0000256" key="2">
    <source>
        <dbReference type="ARBA" id="ARBA00022448"/>
    </source>
</evidence>
<evidence type="ECO:0000256" key="3">
    <source>
        <dbReference type="RuleBase" id="RU365026"/>
    </source>
</evidence>
<feature type="transmembrane region" description="Helical" evidence="4">
    <location>
        <begin position="37"/>
        <end position="57"/>
    </location>
</feature>
<keyword evidence="3" id="KW-0268">Exocytosis</keyword>
<feature type="transmembrane region" description="Helical" evidence="4">
    <location>
        <begin position="6"/>
        <end position="25"/>
    </location>
</feature>
<name>A0AAN9PIP5_CLITE</name>
<dbReference type="SUPFAM" id="SSF74788">
    <property type="entry name" value="Cullin repeat-like"/>
    <property type="match status" value="1"/>
</dbReference>
<dbReference type="GO" id="GO:0006887">
    <property type="term" value="P:exocytosis"/>
    <property type="evidence" value="ECO:0007669"/>
    <property type="project" value="UniProtKB-KW"/>
</dbReference>
<dbReference type="Pfam" id="PF03081">
    <property type="entry name" value="Exo70_C"/>
    <property type="match status" value="1"/>
</dbReference>
<comment type="function">
    <text evidence="3">Component of the exocyst complex.</text>
</comment>
<keyword evidence="4" id="KW-0812">Transmembrane</keyword>
<accession>A0AAN9PIP5</accession>
<dbReference type="AlphaFoldDB" id="A0AAN9PIP5"/>
<feature type="transmembrane region" description="Helical" evidence="4">
    <location>
        <begin position="153"/>
        <end position="173"/>
    </location>
</feature>
<evidence type="ECO:0000256" key="4">
    <source>
        <dbReference type="SAM" id="Phobius"/>
    </source>
</evidence>
<dbReference type="EMBL" id="JAYKXN010000003">
    <property type="protein sequence ID" value="KAK7300875.1"/>
    <property type="molecule type" value="Genomic_DNA"/>
</dbReference>
<dbReference type="PANTHER" id="PTHR12542:SF180">
    <property type="entry name" value="EXOCYST SUBUNIT EXO70 FAMILY PROTEIN"/>
    <property type="match status" value="1"/>
</dbReference>
<keyword evidence="2 3" id="KW-0813">Transport</keyword>
<keyword evidence="4" id="KW-0472">Membrane</keyword>
<dbReference type="PANTHER" id="PTHR12542">
    <property type="entry name" value="EXOCYST COMPLEX PROTEIN EXO70"/>
    <property type="match status" value="1"/>
</dbReference>
<feature type="transmembrane region" description="Helical" evidence="4">
    <location>
        <begin position="125"/>
        <end position="141"/>
    </location>
</feature>
<dbReference type="Proteomes" id="UP001359559">
    <property type="component" value="Unassembled WGS sequence"/>
</dbReference>
<evidence type="ECO:0000313" key="7">
    <source>
        <dbReference type="Proteomes" id="UP001359559"/>
    </source>
</evidence>
<dbReference type="InterPro" id="IPR004140">
    <property type="entry name" value="Exo70"/>
</dbReference>
<keyword evidence="7" id="KW-1185">Reference proteome</keyword>
<dbReference type="InterPro" id="IPR046364">
    <property type="entry name" value="Exo70_C"/>
</dbReference>
<comment type="caution">
    <text evidence="6">The sequence shown here is derived from an EMBL/GenBank/DDBJ whole genome shotgun (WGS) entry which is preliminary data.</text>
</comment>
<feature type="domain" description="Exocyst complex subunit Exo70 C-terminal" evidence="5">
    <location>
        <begin position="354"/>
        <end position="686"/>
    </location>
</feature>
<feature type="transmembrane region" description="Helical" evidence="4">
    <location>
        <begin position="96"/>
        <end position="113"/>
    </location>
</feature>
<protein>
    <recommendedName>
        <fullName evidence="3">Exocyst subunit Exo70 family protein</fullName>
    </recommendedName>
</protein>
<evidence type="ECO:0000313" key="6">
    <source>
        <dbReference type="EMBL" id="KAK7300875.1"/>
    </source>
</evidence>
<evidence type="ECO:0000256" key="1">
    <source>
        <dbReference type="ARBA" id="ARBA00006756"/>
    </source>
</evidence>
<organism evidence="6 7">
    <name type="scientific">Clitoria ternatea</name>
    <name type="common">Butterfly pea</name>
    <dbReference type="NCBI Taxonomy" id="43366"/>
    <lineage>
        <taxon>Eukaryota</taxon>
        <taxon>Viridiplantae</taxon>
        <taxon>Streptophyta</taxon>
        <taxon>Embryophyta</taxon>
        <taxon>Tracheophyta</taxon>
        <taxon>Spermatophyta</taxon>
        <taxon>Magnoliopsida</taxon>
        <taxon>eudicotyledons</taxon>
        <taxon>Gunneridae</taxon>
        <taxon>Pentapetalae</taxon>
        <taxon>rosids</taxon>
        <taxon>fabids</taxon>
        <taxon>Fabales</taxon>
        <taxon>Fabaceae</taxon>
        <taxon>Papilionoideae</taxon>
        <taxon>50 kb inversion clade</taxon>
        <taxon>NPAAA clade</taxon>
        <taxon>indigoferoid/millettioid clade</taxon>
        <taxon>Phaseoleae</taxon>
        <taxon>Clitoria</taxon>
    </lineage>
</organism>
<gene>
    <name evidence="6" type="ORF">RJT34_11726</name>
</gene>
<dbReference type="InterPro" id="IPR016159">
    <property type="entry name" value="Cullin_repeat-like_dom_sf"/>
</dbReference>
<dbReference type="GO" id="GO:0000145">
    <property type="term" value="C:exocyst"/>
    <property type="evidence" value="ECO:0007669"/>
    <property type="project" value="InterPro"/>
</dbReference>
<reference evidence="6 7" key="1">
    <citation type="submission" date="2024-01" db="EMBL/GenBank/DDBJ databases">
        <title>The genomes of 5 underutilized Papilionoideae crops provide insights into root nodulation and disease resistance.</title>
        <authorList>
            <person name="Yuan L."/>
        </authorList>
    </citation>
    <scope>NUCLEOTIDE SEQUENCE [LARGE SCALE GENOMIC DNA]</scope>
    <source>
        <strain evidence="6">LY-2023</strain>
        <tissue evidence="6">Leaf</tissue>
    </source>
</reference>
<keyword evidence="4" id="KW-1133">Transmembrane helix</keyword>
<evidence type="ECO:0000259" key="5">
    <source>
        <dbReference type="Pfam" id="PF03081"/>
    </source>
</evidence>
<dbReference type="GO" id="GO:0015031">
    <property type="term" value="P:protein transport"/>
    <property type="evidence" value="ECO:0007669"/>
    <property type="project" value="UniProtKB-KW"/>
</dbReference>